<name>A0A364Y734_9BACT</name>
<evidence type="ECO:0000313" key="2">
    <source>
        <dbReference type="Proteomes" id="UP000251889"/>
    </source>
</evidence>
<dbReference type="Proteomes" id="UP000251889">
    <property type="component" value="Unassembled WGS sequence"/>
</dbReference>
<dbReference type="EMBL" id="QMFY01000001">
    <property type="protein sequence ID" value="RAW02871.1"/>
    <property type="molecule type" value="Genomic_DNA"/>
</dbReference>
<keyword evidence="2" id="KW-1185">Reference proteome</keyword>
<sequence length="70" mass="7865">MGFTLPLGFILLAGSKMLNDLQRLNVLNPTVAPKELHFENYGLPEREKDPRRKGTNKLPSFHVVLYGSNA</sequence>
<comment type="caution">
    <text evidence="1">The sequence shown here is derived from an EMBL/GenBank/DDBJ whole genome shotgun (WGS) entry which is preliminary data.</text>
</comment>
<reference evidence="1 2" key="1">
    <citation type="submission" date="2018-06" db="EMBL/GenBank/DDBJ databases">
        <title>Chryseolinea flavus sp. nov., a member of the phylum Bacteroidetes isolated from soil.</title>
        <authorList>
            <person name="Li Y."/>
            <person name="Wang J."/>
        </authorList>
    </citation>
    <scope>NUCLEOTIDE SEQUENCE [LARGE SCALE GENOMIC DNA]</scope>
    <source>
        <strain evidence="1 2">SDU1-6</strain>
    </source>
</reference>
<organism evidence="1 2">
    <name type="scientific">Pseudochryseolinea flava</name>
    <dbReference type="NCBI Taxonomy" id="2059302"/>
    <lineage>
        <taxon>Bacteria</taxon>
        <taxon>Pseudomonadati</taxon>
        <taxon>Bacteroidota</taxon>
        <taxon>Cytophagia</taxon>
        <taxon>Cytophagales</taxon>
        <taxon>Fulvivirgaceae</taxon>
        <taxon>Pseudochryseolinea</taxon>
    </lineage>
</organism>
<accession>A0A364Y734</accession>
<evidence type="ECO:0000313" key="1">
    <source>
        <dbReference type="EMBL" id="RAW02871.1"/>
    </source>
</evidence>
<protein>
    <submittedName>
        <fullName evidence="1">Uncharacterized protein</fullName>
    </submittedName>
</protein>
<proteinExistence type="predicted"/>
<dbReference type="AlphaFoldDB" id="A0A364Y734"/>
<gene>
    <name evidence="1" type="ORF">DQQ10_01820</name>
</gene>